<dbReference type="SUPFAM" id="SSF55931">
    <property type="entry name" value="Glutamine synthetase/guanido kinase"/>
    <property type="match status" value="1"/>
</dbReference>
<comment type="caution">
    <text evidence="8">The sequence shown here is derived from an EMBL/GenBank/DDBJ whole genome shotgun (WGS) entry which is preliminary data.</text>
</comment>
<dbReference type="EMBL" id="VGIY01000082">
    <property type="protein sequence ID" value="MBM3317152.1"/>
    <property type="molecule type" value="Genomic_DNA"/>
</dbReference>
<evidence type="ECO:0000256" key="6">
    <source>
        <dbReference type="RuleBase" id="RU000505"/>
    </source>
</evidence>
<evidence type="ECO:0000256" key="4">
    <source>
        <dbReference type="ARBA" id="ARBA00022840"/>
    </source>
</evidence>
<evidence type="ECO:0000256" key="3">
    <source>
        <dbReference type="ARBA" id="ARBA00022777"/>
    </source>
</evidence>
<comment type="similarity">
    <text evidence="5 6">Belongs to the ATP:guanido phosphotransferase family.</text>
</comment>
<evidence type="ECO:0000313" key="9">
    <source>
        <dbReference type="Proteomes" id="UP000748308"/>
    </source>
</evidence>
<feature type="binding site" evidence="5">
    <location>
        <position position="91"/>
    </location>
    <ligand>
        <name>ATP</name>
        <dbReference type="ChEBI" id="CHEBI:30616"/>
    </ligand>
</feature>
<feature type="domain" description="Phosphagen kinase C-terminal" evidence="7">
    <location>
        <begin position="25"/>
        <end position="254"/>
    </location>
</feature>
<keyword evidence="1 5" id="KW-0808">Transferase</keyword>
<feature type="binding site" evidence="5">
    <location>
        <position position="125"/>
    </location>
    <ligand>
        <name>ATP</name>
        <dbReference type="ChEBI" id="CHEBI:30616"/>
    </ligand>
</feature>
<dbReference type="PANTHER" id="PTHR11547:SF38">
    <property type="entry name" value="ARGININE KINASE 1-RELATED"/>
    <property type="match status" value="1"/>
</dbReference>
<sequence>MTSPAAEMLAARGQWFAAPGPLGEAILSTRVRLARNVRGLRFPPRALPEELEGVLHRVEAAAGQVPMLRGGRFLAMERLSALERQFLLERHLASHDLASDGARRGLCCSADESAALLVNEEDHLRIQALRAGFQLDACFAAATALEDQLESHLEYAFADDFGYLTACPTNVGTGLRASVLIHLPALVLTRRIKKVLSGVAQVGLAVRGFYGEGTDVLGHFFQISNQITLGEKEAQTLLNLERVVHQLLEQEARAREVLLKDAGDQIEDKVRRAHGTLTQAHLLSAEEAIGLASALRLGLTLELEGLPSVSAINDILLHAQPAHLQLRVGQVMDAPARQRARARLVRERLGQSRAA</sequence>
<feature type="binding site" evidence="5">
    <location>
        <begin position="207"/>
        <end position="212"/>
    </location>
    <ligand>
        <name>ATP</name>
        <dbReference type="ChEBI" id="CHEBI:30616"/>
    </ligand>
</feature>
<accession>A0A937XAC3</accession>
<dbReference type="InterPro" id="IPR000749">
    <property type="entry name" value="ATP-guanido_PTrfase"/>
</dbReference>
<protein>
    <submittedName>
        <fullName evidence="8">ATP--guanido phosphotransferase</fullName>
    </submittedName>
</protein>
<dbReference type="AlphaFoldDB" id="A0A937XAC3"/>
<dbReference type="Pfam" id="PF00217">
    <property type="entry name" value="ATP-gua_Ptrans"/>
    <property type="match status" value="1"/>
</dbReference>
<keyword evidence="2 5" id="KW-0547">Nucleotide-binding</keyword>
<feature type="binding site" evidence="5">
    <location>
        <begin position="176"/>
        <end position="180"/>
    </location>
    <ligand>
        <name>ATP</name>
        <dbReference type="ChEBI" id="CHEBI:30616"/>
    </ligand>
</feature>
<gene>
    <name evidence="8" type="ORF">FJY75_04800</name>
</gene>
<evidence type="ECO:0000256" key="1">
    <source>
        <dbReference type="ARBA" id="ARBA00022679"/>
    </source>
</evidence>
<evidence type="ECO:0000256" key="5">
    <source>
        <dbReference type="PROSITE-ProRule" id="PRU00843"/>
    </source>
</evidence>
<dbReference type="InterPro" id="IPR022415">
    <property type="entry name" value="ATP-guanido_PTrfase_AS"/>
</dbReference>
<evidence type="ECO:0000256" key="2">
    <source>
        <dbReference type="ARBA" id="ARBA00022741"/>
    </source>
</evidence>
<dbReference type="Proteomes" id="UP000748308">
    <property type="component" value="Unassembled WGS sequence"/>
</dbReference>
<name>A0A937XAC3_UNCEI</name>
<evidence type="ECO:0000259" key="7">
    <source>
        <dbReference type="PROSITE" id="PS51510"/>
    </source>
</evidence>
<feature type="binding site" evidence="5">
    <location>
        <begin position="28"/>
        <end position="32"/>
    </location>
    <ligand>
        <name>ATP</name>
        <dbReference type="ChEBI" id="CHEBI:30616"/>
    </ligand>
</feature>
<proteinExistence type="inferred from homology"/>
<reference evidence="8" key="1">
    <citation type="submission" date="2019-03" db="EMBL/GenBank/DDBJ databases">
        <title>Lake Tanganyika Metagenome-Assembled Genomes (MAGs).</title>
        <authorList>
            <person name="Tran P."/>
        </authorList>
    </citation>
    <scope>NUCLEOTIDE SEQUENCE</scope>
    <source>
        <strain evidence="8">M_DeepCast_400m_m2_100</strain>
    </source>
</reference>
<dbReference type="InterPro" id="IPR022414">
    <property type="entry name" value="ATP-guanido_PTrfase_cat"/>
</dbReference>
<dbReference type="PROSITE" id="PS51510">
    <property type="entry name" value="PHOSPHAGEN_KINASE_C"/>
    <property type="match status" value="1"/>
</dbReference>
<dbReference type="PANTHER" id="PTHR11547">
    <property type="entry name" value="ARGININE OR CREATINE KINASE"/>
    <property type="match status" value="1"/>
</dbReference>
<organism evidence="8 9">
    <name type="scientific">Eiseniibacteriota bacterium</name>
    <dbReference type="NCBI Taxonomy" id="2212470"/>
    <lineage>
        <taxon>Bacteria</taxon>
        <taxon>Candidatus Eiseniibacteriota</taxon>
    </lineage>
</organism>
<dbReference type="GO" id="GO:0005615">
    <property type="term" value="C:extracellular space"/>
    <property type="evidence" value="ECO:0007669"/>
    <property type="project" value="TreeGrafter"/>
</dbReference>
<dbReference type="GO" id="GO:0005524">
    <property type="term" value="F:ATP binding"/>
    <property type="evidence" value="ECO:0007669"/>
    <property type="project" value="UniProtKB-UniRule"/>
</dbReference>
<dbReference type="GO" id="GO:0046314">
    <property type="term" value="P:phosphocreatine biosynthetic process"/>
    <property type="evidence" value="ECO:0007669"/>
    <property type="project" value="InterPro"/>
</dbReference>
<dbReference type="GO" id="GO:0004111">
    <property type="term" value="F:creatine kinase activity"/>
    <property type="evidence" value="ECO:0007669"/>
    <property type="project" value="InterPro"/>
</dbReference>
<dbReference type="PROSITE" id="PS00112">
    <property type="entry name" value="PHOSPHAGEN_KINASE"/>
    <property type="match status" value="1"/>
</dbReference>
<evidence type="ECO:0000313" key="8">
    <source>
        <dbReference type="EMBL" id="MBM3317152.1"/>
    </source>
</evidence>
<dbReference type="InterPro" id="IPR014746">
    <property type="entry name" value="Gln_synth/guanido_kin_cat_dom"/>
</dbReference>
<keyword evidence="3 5" id="KW-0418">Kinase</keyword>
<keyword evidence="4 5" id="KW-0067">ATP-binding</keyword>
<dbReference type="Gene3D" id="3.30.590.10">
    <property type="entry name" value="Glutamine synthetase/guanido kinase, catalytic domain"/>
    <property type="match status" value="1"/>
</dbReference>
<dbReference type="CDD" id="cd07930">
    <property type="entry name" value="bacterial_phosphagen_kinase"/>
    <property type="match status" value="1"/>
</dbReference>
<dbReference type="InterPro" id="IPR023660">
    <property type="entry name" value="Arg_Kinase"/>
</dbReference>